<keyword evidence="2" id="KW-1133">Transmembrane helix</keyword>
<dbReference type="Proteomes" id="UP000591272">
    <property type="component" value="Unassembled WGS sequence"/>
</dbReference>
<evidence type="ECO:0008006" key="5">
    <source>
        <dbReference type="Google" id="ProtNLM"/>
    </source>
</evidence>
<protein>
    <recommendedName>
        <fullName evidence="5">CU044_5270 family protein</fullName>
    </recommendedName>
</protein>
<feature type="compositionally biased region" description="Basic and acidic residues" evidence="1">
    <location>
        <begin position="1"/>
        <end position="15"/>
    </location>
</feature>
<keyword evidence="2" id="KW-0812">Transmembrane</keyword>
<reference evidence="3 4" key="1">
    <citation type="submission" date="2020-07" db="EMBL/GenBank/DDBJ databases">
        <title>Sequencing the genomes of 1000 actinobacteria strains.</title>
        <authorList>
            <person name="Klenk H.-P."/>
        </authorList>
    </citation>
    <scope>NUCLEOTIDE SEQUENCE [LARGE SCALE GENOMIC DNA]</scope>
    <source>
        <strain evidence="3 4">DSM 43461</strain>
    </source>
</reference>
<comment type="caution">
    <text evidence="3">The sequence shown here is derived from an EMBL/GenBank/DDBJ whole genome shotgun (WGS) entry which is preliminary data.</text>
</comment>
<evidence type="ECO:0000313" key="3">
    <source>
        <dbReference type="EMBL" id="NYE10262.1"/>
    </source>
</evidence>
<feature type="region of interest" description="Disordered" evidence="1">
    <location>
        <begin position="1"/>
        <end position="26"/>
    </location>
</feature>
<dbReference type="RefSeq" id="WP_179831803.1">
    <property type="nucleotide sequence ID" value="NZ_BMRD01000005.1"/>
</dbReference>
<feature type="transmembrane region" description="Helical" evidence="2">
    <location>
        <begin position="55"/>
        <end position="77"/>
    </location>
</feature>
<organism evidence="3 4">
    <name type="scientific">Actinomadura citrea</name>
    <dbReference type="NCBI Taxonomy" id="46158"/>
    <lineage>
        <taxon>Bacteria</taxon>
        <taxon>Bacillati</taxon>
        <taxon>Actinomycetota</taxon>
        <taxon>Actinomycetes</taxon>
        <taxon>Streptosporangiales</taxon>
        <taxon>Thermomonosporaceae</taxon>
        <taxon>Actinomadura</taxon>
    </lineage>
</organism>
<sequence length="384" mass="40526">MKDVMRVLRDARPEEMGPGAPVDEGVRRDELARAMAAPRPETGSAVPVRRRVRPAWGLGLAGVAAAGAVAAAAVFVAPGGDGTEPGKQGGGGERVLDARTVLLAAAEKADGQTETMRAFWHQVTVSSSTYTVGKGGGRYAVTVRSRAESWTPSRPGGKAWAAGQELGAKPATKEDEEAWRRAGSPGTFKIEIPVVPGGKGRLKGFTVKTSPGPRSFNGSALVDGDKVFWLGRNVTMKDLRSLPSDPKRLKAELLRWYKGHDTESNRPMASDRWLYTVARGLVMDMPVKPGVRAAAFRMLAGLPAVRSLGKVTDSQGRTGNAIAVDEKTPQGVIREEMIIDLASGTALASRNVMVAPAAGASVPVGRTMNSTALVGAEWTDSKPR</sequence>
<evidence type="ECO:0000256" key="1">
    <source>
        <dbReference type="SAM" id="MobiDB-lite"/>
    </source>
</evidence>
<proteinExistence type="predicted"/>
<evidence type="ECO:0000256" key="2">
    <source>
        <dbReference type="SAM" id="Phobius"/>
    </source>
</evidence>
<dbReference type="NCBIfam" id="NF038083">
    <property type="entry name" value="CU044_5270_fam"/>
    <property type="match status" value="1"/>
</dbReference>
<dbReference type="InterPro" id="IPR047789">
    <property type="entry name" value="CU044_5270-like"/>
</dbReference>
<keyword evidence="2" id="KW-0472">Membrane</keyword>
<name>A0A7Y9G5F6_9ACTN</name>
<gene>
    <name evidence="3" type="ORF">BJ999_000558</name>
</gene>
<keyword evidence="4" id="KW-1185">Reference proteome</keyword>
<accession>A0A7Y9G5F6</accession>
<evidence type="ECO:0000313" key="4">
    <source>
        <dbReference type="Proteomes" id="UP000591272"/>
    </source>
</evidence>
<dbReference type="AlphaFoldDB" id="A0A7Y9G5F6"/>
<dbReference type="EMBL" id="JACCBT010000001">
    <property type="protein sequence ID" value="NYE10262.1"/>
    <property type="molecule type" value="Genomic_DNA"/>
</dbReference>